<dbReference type="GO" id="GO:0008703">
    <property type="term" value="F:5-amino-6-(5-phosphoribosylamino)uracil reductase activity"/>
    <property type="evidence" value="ECO:0007669"/>
    <property type="project" value="UniProtKB-EC"/>
</dbReference>
<dbReference type="SUPFAM" id="SSF53927">
    <property type="entry name" value="Cytidine deaminase-like"/>
    <property type="match status" value="1"/>
</dbReference>
<evidence type="ECO:0000256" key="5">
    <source>
        <dbReference type="ARBA" id="ARBA00007417"/>
    </source>
</evidence>
<comment type="catalytic activity">
    <reaction evidence="12 14">
        <text>5-amino-6-(5-phospho-D-ribitylamino)uracil + NADP(+) = 5-amino-6-(5-phospho-D-ribosylamino)uracil + NADPH + H(+)</text>
        <dbReference type="Rhea" id="RHEA:17845"/>
        <dbReference type="ChEBI" id="CHEBI:15378"/>
        <dbReference type="ChEBI" id="CHEBI:57783"/>
        <dbReference type="ChEBI" id="CHEBI:58349"/>
        <dbReference type="ChEBI" id="CHEBI:58421"/>
        <dbReference type="ChEBI" id="CHEBI:58453"/>
        <dbReference type="EC" id="1.1.1.193"/>
    </reaction>
</comment>
<comment type="similarity">
    <text evidence="4 14">In the N-terminal section; belongs to the cytidine and deoxycytidylate deaminase family.</text>
</comment>
<dbReference type="EC" id="3.5.4.26" evidence="14"/>
<keyword evidence="9 14" id="KW-0521">NADP</keyword>
<dbReference type="PROSITE" id="PS00903">
    <property type="entry name" value="CYT_DCMP_DEAMINASES_1"/>
    <property type="match status" value="1"/>
</dbReference>
<comment type="pathway">
    <text evidence="2 14">Cofactor biosynthesis; riboflavin biosynthesis; 5-amino-6-(D-ribitylamino)uracil from GTP: step 2/4.</text>
</comment>
<evidence type="ECO:0000256" key="13">
    <source>
        <dbReference type="ARBA" id="ARBA00049886"/>
    </source>
</evidence>
<comment type="function">
    <text evidence="1 14">Converts 2,5-diamino-6-(ribosylamino)-4(3h)-pyrimidinone 5'-phosphate into 5-amino-6-(ribosylamino)-2,4(1h,3h)-pyrimidinedione 5'-phosphate.</text>
</comment>
<dbReference type="EMBL" id="JAFBDZ010000001">
    <property type="protein sequence ID" value="MBM7584192.1"/>
    <property type="molecule type" value="Genomic_DNA"/>
</dbReference>
<evidence type="ECO:0000256" key="1">
    <source>
        <dbReference type="ARBA" id="ARBA00002151"/>
    </source>
</evidence>
<dbReference type="GO" id="GO:0008835">
    <property type="term" value="F:diaminohydroxyphosphoribosylaminopyrimidine deaminase activity"/>
    <property type="evidence" value="ECO:0007669"/>
    <property type="project" value="UniProtKB-EC"/>
</dbReference>
<dbReference type="Pfam" id="PF00383">
    <property type="entry name" value="dCMP_cyt_deam_1"/>
    <property type="match status" value="1"/>
</dbReference>
<sequence length="364" mass="39091">MDQKEYMELAISLARSTQGQTSPNPVVGAVVVNNGEVVGMGAHLRAGEAHAEVNAINQAGSRAKGADIYVTLEPCSHYGKTPPCADLIIEKGLKRVVVASTDPNPLVAGKGIDKLMKAGIEVETGICEEEALRLNEHFFHYIQTGTPFVTLKAAVTLDGKTASYTGDSKWITSSQSRLDVHNDRHRHDAILVGINTILQDDPLLTTRLPQGGKNPIRIILDTHLKIPFESQVITDLSAKTVIICGSQYKLNQKQRLESVGVEVIPLSSSTISVIEVLKILGERNVTSLYVEGGSTIHSSFLKEKAFQKLIMYVAPKLVGGIKAISAFAGDGFSTIAEATSLEFQSVDKIGSDLKIVATPKHEGG</sequence>
<dbReference type="Gene3D" id="3.40.140.10">
    <property type="entry name" value="Cytidine Deaminase, domain 2"/>
    <property type="match status" value="1"/>
</dbReference>
<comment type="pathway">
    <text evidence="3 14">Cofactor biosynthesis; riboflavin biosynthesis; 5-amino-6-(D-ribitylamino)uracil from GTP: step 3/4.</text>
</comment>
<protein>
    <recommendedName>
        <fullName evidence="14">Riboflavin biosynthesis protein RibD</fullName>
    </recommendedName>
    <domain>
        <recommendedName>
            <fullName evidence="14">Diaminohydroxyphosphoribosylaminopyrimidine deaminase</fullName>
            <shortName evidence="14">DRAP deaminase</shortName>
            <ecNumber evidence="14">3.5.4.26</ecNumber>
        </recommendedName>
        <alternativeName>
            <fullName evidence="14">Riboflavin-specific deaminase</fullName>
        </alternativeName>
    </domain>
    <domain>
        <recommendedName>
            <fullName evidence="14">5-amino-6-(5-phosphoribosylamino)uracil reductase</fullName>
            <ecNumber evidence="14">1.1.1.193</ecNumber>
        </recommendedName>
        <alternativeName>
            <fullName evidence="14">HTP reductase</fullName>
        </alternativeName>
    </domain>
</protein>
<dbReference type="InterPro" id="IPR004794">
    <property type="entry name" value="Eubact_RibD"/>
</dbReference>
<comment type="catalytic activity">
    <reaction evidence="13 14">
        <text>2,5-diamino-6-hydroxy-4-(5-phosphoribosylamino)-pyrimidine + H2O + H(+) = 5-amino-6-(5-phospho-D-ribosylamino)uracil + NH4(+)</text>
        <dbReference type="Rhea" id="RHEA:21868"/>
        <dbReference type="ChEBI" id="CHEBI:15377"/>
        <dbReference type="ChEBI" id="CHEBI:15378"/>
        <dbReference type="ChEBI" id="CHEBI:28938"/>
        <dbReference type="ChEBI" id="CHEBI:58453"/>
        <dbReference type="ChEBI" id="CHEBI:58614"/>
        <dbReference type="EC" id="3.5.4.26"/>
    </reaction>
</comment>
<organism evidence="16 17">
    <name type="scientific">Rossellomorea pakistanensis</name>
    <dbReference type="NCBI Taxonomy" id="992288"/>
    <lineage>
        <taxon>Bacteria</taxon>
        <taxon>Bacillati</taxon>
        <taxon>Bacillota</taxon>
        <taxon>Bacilli</taxon>
        <taxon>Bacillales</taxon>
        <taxon>Bacillaceae</taxon>
        <taxon>Rossellomorea</taxon>
    </lineage>
</organism>
<evidence type="ECO:0000256" key="12">
    <source>
        <dbReference type="ARBA" id="ARBA00049861"/>
    </source>
</evidence>
<dbReference type="InterPro" id="IPR002734">
    <property type="entry name" value="RibDG_C"/>
</dbReference>
<dbReference type="InterPro" id="IPR050765">
    <property type="entry name" value="Riboflavin_Biosynth_HTPR"/>
</dbReference>
<keyword evidence="14 16" id="KW-0378">Hydrolase</keyword>
<feature type="domain" description="CMP/dCMP-type deaminase" evidence="15">
    <location>
        <begin position="1"/>
        <end position="123"/>
    </location>
</feature>
<dbReference type="PIRSF" id="PIRSF006769">
    <property type="entry name" value="RibD"/>
    <property type="match status" value="1"/>
</dbReference>
<dbReference type="InterPro" id="IPR002125">
    <property type="entry name" value="CMP_dCMP_dom"/>
</dbReference>
<evidence type="ECO:0000256" key="11">
    <source>
        <dbReference type="ARBA" id="ARBA00023268"/>
    </source>
</evidence>
<evidence type="ECO:0000313" key="17">
    <source>
        <dbReference type="Proteomes" id="UP001646157"/>
    </source>
</evidence>
<dbReference type="CDD" id="cd01284">
    <property type="entry name" value="Riboflavin_deaminase-reductase"/>
    <property type="match status" value="1"/>
</dbReference>
<evidence type="ECO:0000256" key="7">
    <source>
        <dbReference type="ARBA" id="ARBA00022723"/>
    </source>
</evidence>
<dbReference type="InterPro" id="IPR024072">
    <property type="entry name" value="DHFR-like_dom_sf"/>
</dbReference>
<dbReference type="NCBIfam" id="TIGR00326">
    <property type="entry name" value="eubact_ribD"/>
    <property type="match status" value="1"/>
</dbReference>
<evidence type="ECO:0000256" key="3">
    <source>
        <dbReference type="ARBA" id="ARBA00004910"/>
    </source>
</evidence>
<keyword evidence="11" id="KW-0511">Multifunctional enzyme</keyword>
<evidence type="ECO:0000313" key="16">
    <source>
        <dbReference type="EMBL" id="MBM7584192.1"/>
    </source>
</evidence>
<evidence type="ECO:0000256" key="2">
    <source>
        <dbReference type="ARBA" id="ARBA00004882"/>
    </source>
</evidence>
<dbReference type="Pfam" id="PF01872">
    <property type="entry name" value="RibD_C"/>
    <property type="match status" value="1"/>
</dbReference>
<dbReference type="Proteomes" id="UP001646157">
    <property type="component" value="Unassembled WGS sequence"/>
</dbReference>
<evidence type="ECO:0000256" key="10">
    <source>
        <dbReference type="ARBA" id="ARBA00023002"/>
    </source>
</evidence>
<keyword evidence="17" id="KW-1185">Reference proteome</keyword>
<keyword evidence="8 14" id="KW-0862">Zinc</keyword>
<dbReference type="InterPro" id="IPR011549">
    <property type="entry name" value="RibD_C"/>
</dbReference>
<keyword evidence="10 14" id="KW-0560">Oxidoreductase</keyword>
<comment type="cofactor">
    <cofactor evidence="14">
        <name>Zn(2+)</name>
        <dbReference type="ChEBI" id="CHEBI:29105"/>
    </cofactor>
    <text evidence="14">Binds 1 zinc ion.</text>
</comment>
<name>A0ABS2N8J8_9BACI</name>
<keyword evidence="7 14" id="KW-0479">Metal-binding</keyword>
<reference evidence="16 17" key="1">
    <citation type="submission" date="2021-01" db="EMBL/GenBank/DDBJ databases">
        <title>Genomic Encyclopedia of Type Strains, Phase IV (KMG-IV): sequencing the most valuable type-strain genomes for metagenomic binning, comparative biology and taxonomic classification.</title>
        <authorList>
            <person name="Goeker M."/>
        </authorList>
    </citation>
    <scope>NUCLEOTIDE SEQUENCE [LARGE SCALE GENOMIC DNA]</scope>
    <source>
        <strain evidence="16 17">DSM 24834</strain>
    </source>
</reference>
<dbReference type="InterPro" id="IPR016193">
    <property type="entry name" value="Cytidine_deaminase-like"/>
</dbReference>
<evidence type="ECO:0000259" key="15">
    <source>
        <dbReference type="PROSITE" id="PS51747"/>
    </source>
</evidence>
<dbReference type="SUPFAM" id="SSF53597">
    <property type="entry name" value="Dihydrofolate reductase-like"/>
    <property type="match status" value="1"/>
</dbReference>
<evidence type="ECO:0000256" key="6">
    <source>
        <dbReference type="ARBA" id="ARBA00022619"/>
    </source>
</evidence>
<comment type="similarity">
    <text evidence="5 14">In the C-terminal section; belongs to the HTP reductase family.</text>
</comment>
<dbReference type="PANTHER" id="PTHR38011">
    <property type="entry name" value="DIHYDROFOLATE REDUCTASE FAMILY PROTEIN (AFU_ORTHOLOGUE AFUA_8G06820)"/>
    <property type="match status" value="1"/>
</dbReference>
<dbReference type="NCBIfam" id="TIGR00227">
    <property type="entry name" value="ribD_Cterm"/>
    <property type="match status" value="1"/>
</dbReference>
<dbReference type="EC" id="1.1.1.193" evidence="14"/>
<proteinExistence type="inferred from homology"/>
<keyword evidence="6 14" id="KW-0686">Riboflavin biosynthesis</keyword>
<gene>
    <name evidence="16" type="ORF">JOC86_000729</name>
</gene>
<dbReference type="Gene3D" id="3.40.430.10">
    <property type="entry name" value="Dihydrofolate Reductase, subunit A"/>
    <property type="match status" value="1"/>
</dbReference>
<evidence type="ECO:0000256" key="14">
    <source>
        <dbReference type="PIRNR" id="PIRNR006769"/>
    </source>
</evidence>
<evidence type="ECO:0000256" key="4">
    <source>
        <dbReference type="ARBA" id="ARBA00005259"/>
    </source>
</evidence>
<evidence type="ECO:0000256" key="9">
    <source>
        <dbReference type="ARBA" id="ARBA00022857"/>
    </source>
</evidence>
<dbReference type="PANTHER" id="PTHR38011:SF7">
    <property type="entry name" value="2,5-DIAMINO-6-RIBOSYLAMINO-4(3H)-PYRIMIDINONE 5'-PHOSPHATE REDUCTASE"/>
    <property type="match status" value="1"/>
</dbReference>
<accession>A0ABS2N8J8</accession>
<comment type="caution">
    <text evidence="16">The sequence shown here is derived from an EMBL/GenBank/DDBJ whole genome shotgun (WGS) entry which is preliminary data.</text>
</comment>
<dbReference type="RefSeq" id="WP_205168374.1">
    <property type="nucleotide sequence ID" value="NZ_JAFBDZ010000001.1"/>
</dbReference>
<evidence type="ECO:0000256" key="8">
    <source>
        <dbReference type="ARBA" id="ARBA00022833"/>
    </source>
</evidence>
<dbReference type="PROSITE" id="PS51747">
    <property type="entry name" value="CYT_DCMP_DEAMINASES_2"/>
    <property type="match status" value="1"/>
</dbReference>
<dbReference type="InterPro" id="IPR016192">
    <property type="entry name" value="APOBEC/CMP_deaminase_Zn-bd"/>
</dbReference>